<evidence type="ECO:0000313" key="3">
    <source>
        <dbReference type="Proteomes" id="UP001159363"/>
    </source>
</evidence>
<dbReference type="InterPro" id="IPR015943">
    <property type="entry name" value="WD40/YVTN_repeat-like_dom_sf"/>
</dbReference>
<dbReference type="Gene3D" id="2.130.10.10">
    <property type="entry name" value="YVTN repeat-like/Quinoprotein amine dehydrogenase"/>
    <property type="match status" value="1"/>
</dbReference>
<feature type="region of interest" description="Disordered" evidence="1">
    <location>
        <begin position="299"/>
        <end position="327"/>
    </location>
</feature>
<comment type="caution">
    <text evidence="2">The sequence shown here is derived from an EMBL/GenBank/DDBJ whole genome shotgun (WGS) entry which is preliminary data.</text>
</comment>
<organism evidence="2 3">
    <name type="scientific">Dryococelus australis</name>
    <dbReference type="NCBI Taxonomy" id="614101"/>
    <lineage>
        <taxon>Eukaryota</taxon>
        <taxon>Metazoa</taxon>
        <taxon>Ecdysozoa</taxon>
        <taxon>Arthropoda</taxon>
        <taxon>Hexapoda</taxon>
        <taxon>Insecta</taxon>
        <taxon>Pterygota</taxon>
        <taxon>Neoptera</taxon>
        <taxon>Polyneoptera</taxon>
        <taxon>Phasmatodea</taxon>
        <taxon>Verophasmatodea</taxon>
        <taxon>Anareolatae</taxon>
        <taxon>Phasmatidae</taxon>
        <taxon>Eurycanthinae</taxon>
        <taxon>Dryococelus</taxon>
    </lineage>
</organism>
<protein>
    <submittedName>
        <fullName evidence="2">Uncharacterized protein</fullName>
    </submittedName>
</protein>
<reference evidence="2 3" key="1">
    <citation type="submission" date="2023-02" db="EMBL/GenBank/DDBJ databases">
        <title>LHISI_Scaffold_Assembly.</title>
        <authorList>
            <person name="Stuart O.P."/>
            <person name="Cleave R."/>
            <person name="Magrath M.J.L."/>
            <person name="Mikheyev A.S."/>
        </authorList>
    </citation>
    <scope>NUCLEOTIDE SEQUENCE [LARGE SCALE GENOMIC DNA]</scope>
    <source>
        <strain evidence="2">Daus_M_001</strain>
        <tissue evidence="2">Leg muscle</tissue>
    </source>
</reference>
<accession>A0ABQ9HVW5</accession>
<evidence type="ECO:0000313" key="2">
    <source>
        <dbReference type="EMBL" id="KAJ8888527.1"/>
    </source>
</evidence>
<evidence type="ECO:0000256" key="1">
    <source>
        <dbReference type="SAM" id="MobiDB-lite"/>
    </source>
</evidence>
<feature type="region of interest" description="Disordered" evidence="1">
    <location>
        <begin position="534"/>
        <end position="556"/>
    </location>
</feature>
<sequence>MSLPLPALTSRLTVMRTVKLATSENVPALPAFTSRLTVMRTAITLCHLGDILVTMQSRTVEFGVNVSENTRILHQRTAFHASAPKGYANPRDRGAMLVVRRIKSAIPNTGLNRNILTTYVETRHEILFGSKTSIVPLANLTLHSTDARSPQTSLPLVASLRFSVFARLVLEVAQPSKLYNIGSDGLLIILNSKENLIGTFTSALGPRCPQWLERSPPTKASRVRFPEKDAPGYLHVGIQPNDVAGWRVFSAISCFPHPCTLALLHTHLVSSSSALNTISTDHGQLINLPLRLNLVADQPRLSSRTSGRSSDEKSDSFPTDPLPATESYLSPTLAQPKVTGPHGKRIQFFFYLPQAHPPALTRSQRVDQLAALFKHRPGSTRPFRYPTFFGPHLACLHFGLWLEILISLKFLLQRATFQDVIMGDPQFLGVDNALDCYNHGDLGSIQTQVFPYSKRSRRLRCPASFLRVLPFPPHLHSIATPYSSHFALISCQDLIVQTRANRTLVKSDSEVLRANEGEVRWVWGSIGMKGQRKREISEKTGRPAATSGYDSHMPGIEPDGDGDGTYVLVLDGDGDGTYVLVLVGDGDGTYILVLDGDGDGTYVLVLDGDSDGTYVLVLVGDGDGTYVLVLDGDGDGTYVLVLDGDGTYVLVLDGDGDGTYVLVLVGDGDGTYVLVLDGDGDGTYVLILDGDGDGTYVVVLDGDGDGTYVLVLDGDGDGTYVLILDGDGDGTYVLVLDGDGTYVLVLDGDGDGTYVLVLDGDGDGTYVLVLDGDGDGTYVLVLVGDGYWTYVLVLDGDDDGTYVLVLDGDDDGTYVLVLDGDGDGTYVLVLVGDSGGTVLRAVVDANYKFVLLAVGSYRKEGDSGIFDKSNIGKKFRSGNMFPPPCKLPASDVVSPRVFVVFIFHNGIKLVRIQHARDCTSTLALRCVDIALEGARPQGSPFQTVAANG</sequence>
<proteinExistence type="predicted"/>
<dbReference type="SUPFAM" id="SSF82171">
    <property type="entry name" value="DPP6 N-terminal domain-like"/>
    <property type="match status" value="1"/>
</dbReference>
<gene>
    <name evidence="2" type="ORF">PR048_008018</name>
</gene>
<dbReference type="Proteomes" id="UP001159363">
    <property type="component" value="Chromosome 3"/>
</dbReference>
<keyword evidence="3" id="KW-1185">Reference proteome</keyword>
<dbReference type="EMBL" id="JARBHB010000003">
    <property type="protein sequence ID" value="KAJ8888527.1"/>
    <property type="molecule type" value="Genomic_DNA"/>
</dbReference>
<name>A0ABQ9HVW5_9NEOP</name>